<evidence type="ECO:0000313" key="7">
    <source>
        <dbReference type="Proteomes" id="UP000540506"/>
    </source>
</evidence>
<feature type="transmembrane region" description="Helical" evidence="5">
    <location>
        <begin position="302"/>
        <end position="330"/>
    </location>
</feature>
<dbReference type="Proteomes" id="UP000540506">
    <property type="component" value="Unassembled WGS sequence"/>
</dbReference>
<keyword evidence="5" id="KW-0812">Transmembrane</keyword>
<organism evidence="6 7">
    <name type="scientific">Kitasatospora kifunensis</name>
    <name type="common">Streptomyces kifunensis</name>
    <dbReference type="NCBI Taxonomy" id="58351"/>
    <lineage>
        <taxon>Bacteria</taxon>
        <taxon>Bacillati</taxon>
        <taxon>Actinomycetota</taxon>
        <taxon>Actinomycetes</taxon>
        <taxon>Kitasatosporales</taxon>
        <taxon>Streptomycetaceae</taxon>
        <taxon>Kitasatospora</taxon>
    </lineage>
</organism>
<dbReference type="RefSeq" id="WP_184945119.1">
    <property type="nucleotide sequence ID" value="NZ_JACHJV010000002.1"/>
</dbReference>
<dbReference type="AlphaFoldDB" id="A0A7W7R9Y9"/>
<name>A0A7W7R9Y9_KITKI</name>
<evidence type="ECO:0000256" key="5">
    <source>
        <dbReference type="SAM" id="Phobius"/>
    </source>
</evidence>
<feature type="compositionally biased region" description="Low complexity" evidence="4">
    <location>
        <begin position="424"/>
        <end position="433"/>
    </location>
</feature>
<feature type="transmembrane region" description="Helical" evidence="5">
    <location>
        <begin position="351"/>
        <end position="369"/>
    </location>
</feature>
<reference evidence="6 7" key="1">
    <citation type="submission" date="2020-08" db="EMBL/GenBank/DDBJ databases">
        <title>Sequencing the genomes of 1000 actinobacteria strains.</title>
        <authorList>
            <person name="Klenk H.-P."/>
        </authorList>
    </citation>
    <scope>NUCLEOTIDE SEQUENCE [LARGE SCALE GENOMIC DNA]</scope>
    <source>
        <strain evidence="6 7">DSM 41654</strain>
    </source>
</reference>
<gene>
    <name evidence="6" type="ORF">FHR34_007257</name>
</gene>
<keyword evidence="5" id="KW-1133">Transmembrane helix</keyword>
<evidence type="ECO:0000256" key="4">
    <source>
        <dbReference type="SAM" id="MobiDB-lite"/>
    </source>
</evidence>
<dbReference type="PANTHER" id="PTHR43630:SF1">
    <property type="entry name" value="POLY-BETA-1,6-N-ACETYL-D-GLUCOSAMINE SYNTHASE"/>
    <property type="match status" value="1"/>
</dbReference>
<evidence type="ECO:0000256" key="1">
    <source>
        <dbReference type="ARBA" id="ARBA00006739"/>
    </source>
</evidence>
<dbReference type="Pfam" id="PF13641">
    <property type="entry name" value="Glyco_tranf_2_3"/>
    <property type="match status" value="1"/>
</dbReference>
<evidence type="ECO:0000256" key="3">
    <source>
        <dbReference type="ARBA" id="ARBA00022679"/>
    </source>
</evidence>
<keyword evidence="5" id="KW-0472">Membrane</keyword>
<dbReference type="GO" id="GO:0016757">
    <property type="term" value="F:glycosyltransferase activity"/>
    <property type="evidence" value="ECO:0007669"/>
    <property type="project" value="UniProtKB-KW"/>
</dbReference>
<proteinExistence type="inferred from homology"/>
<keyword evidence="3 6" id="KW-0808">Transferase</keyword>
<dbReference type="EMBL" id="JACHJV010000002">
    <property type="protein sequence ID" value="MBB4928162.1"/>
    <property type="molecule type" value="Genomic_DNA"/>
</dbReference>
<feature type="transmembrane region" description="Helical" evidence="5">
    <location>
        <begin position="381"/>
        <end position="403"/>
    </location>
</feature>
<dbReference type="SUPFAM" id="SSF53448">
    <property type="entry name" value="Nucleotide-diphospho-sugar transferases"/>
    <property type="match status" value="1"/>
</dbReference>
<accession>A0A7W7R9Y9</accession>
<keyword evidence="7" id="KW-1185">Reference proteome</keyword>
<dbReference type="InterPro" id="IPR029044">
    <property type="entry name" value="Nucleotide-diphossugar_trans"/>
</dbReference>
<comment type="caution">
    <text evidence="6">The sequence shown here is derived from an EMBL/GenBank/DDBJ whole genome shotgun (WGS) entry which is preliminary data.</text>
</comment>
<keyword evidence="2" id="KW-0328">Glycosyltransferase</keyword>
<evidence type="ECO:0000313" key="6">
    <source>
        <dbReference type="EMBL" id="MBB4928162.1"/>
    </source>
</evidence>
<dbReference type="Gene3D" id="3.90.550.10">
    <property type="entry name" value="Spore Coat Polysaccharide Biosynthesis Protein SpsA, Chain A"/>
    <property type="match status" value="1"/>
</dbReference>
<comment type="similarity">
    <text evidence="1">Belongs to the glycosyltransferase 2 family.</text>
</comment>
<evidence type="ECO:0000256" key="2">
    <source>
        <dbReference type="ARBA" id="ARBA00022676"/>
    </source>
</evidence>
<feature type="region of interest" description="Disordered" evidence="4">
    <location>
        <begin position="420"/>
        <end position="450"/>
    </location>
</feature>
<protein>
    <submittedName>
        <fullName evidence="6">Cellulose synthase/poly-beta-1,6-N-acetylglucosamine synthase-like glycosyltransferase</fullName>
    </submittedName>
</protein>
<sequence>MLLVALGLVYFSATMGAGLRFLRRSRTAARSPERLGESDVVYFLIPCLNEAAVIRETVSRLLTDDRVHVVVIDDASDDDTGPLAEQAAHGMGRVGELYVVRRELPAARQGKGPALNAGFALIASEISSRDLDASRVVVCVMDADGRLSDGAIDEVLPLFNDPAVGGVQLAVRIRNRTSWLTSIQDMEFWALSAISQFGRAGTGTVSLGGNGQFTRLSALLAMDGGPWAQALTEDLELALDLAAEGWVLTTTTTAHVDQQGLLSLSRLINQRTRWFQGHMTAIRHVPRIWGSPHIPHLASLEMILYLLVPWTLVLPWSIVFHASLFVMLDGMTTHGYALLFGPDSTPGAESIALWYGLSFAPNLVAAYFYRLRAPEVSWLRALVLGHLLVPANYIAYVACWRALRRLCQGKTGWVKTARVKETPAEPAATRTGPAGAGPVGLGTSSDGGET</sequence>
<dbReference type="PANTHER" id="PTHR43630">
    <property type="entry name" value="POLY-BETA-1,6-N-ACETYL-D-GLUCOSAMINE SYNTHASE"/>
    <property type="match status" value="1"/>
</dbReference>